<dbReference type="Pfam" id="PF05935">
    <property type="entry name" value="Arylsulfotrans"/>
    <property type="match status" value="1"/>
</dbReference>
<reference evidence="3 4" key="1">
    <citation type="journal article" date="2013" name="Genome Announc.">
        <title>Complete Genome Sequence of the Porcine Strain Brachyspira pilosicoli P43/6/78(T.).</title>
        <authorList>
            <person name="Lin C."/>
            <person name="den Bakker H.C."/>
            <person name="Suzuki H."/>
            <person name="Lefebure T."/>
            <person name="Ponnala L."/>
            <person name="Sun Q."/>
            <person name="Stanhope M.J."/>
            <person name="Wiedmann M."/>
            <person name="Duhamel G.E."/>
        </authorList>
    </citation>
    <scope>NUCLEOTIDE SEQUENCE [LARGE SCALE GENOMIC DNA]</scope>
    <source>
        <strain evidence="3 4">P43/6/78</strain>
    </source>
</reference>
<feature type="signal peptide" evidence="1">
    <location>
        <begin position="1"/>
        <end position="20"/>
    </location>
</feature>
<dbReference type="InterPro" id="IPR038477">
    <property type="entry name" value="ASST_N_sf"/>
</dbReference>
<dbReference type="PANTHER" id="PTHR35340">
    <property type="entry name" value="PQQ ENZYME REPEAT PROTEIN-RELATED"/>
    <property type="match status" value="1"/>
</dbReference>
<evidence type="ECO:0000313" key="4">
    <source>
        <dbReference type="Proteomes" id="UP000010793"/>
    </source>
</evidence>
<dbReference type="PANTHER" id="PTHR35340:SF10">
    <property type="entry name" value="CYTOPLASMIC PROTEIN"/>
    <property type="match status" value="1"/>
</dbReference>
<dbReference type="Proteomes" id="UP000010793">
    <property type="component" value="Chromosome"/>
</dbReference>
<proteinExistence type="predicted"/>
<sequence>MKNILLTFLFSFLFIVNCSANEKELEENIIEPNKLTPLGTIILNPYDIAPLSASYVISNTNNYPITVTVKGLYNEPDIIHTYPANYGKEFEIHGLFPEATNTIIINDAGREIVENHYIKKIYHDDVYIDSKYAVEVNKLTNDDGNNPELYFIQYFNGWYPTATIGISKNGYVRYFIKGVTASKIAIEGNKFLIYPMYEGKIYNMLGKELVKYPSNSHHDTIKKDDNYIYLSASKWGGDDEITEIDFYGNIVRKMSFASIIRDIVVPNNDKNEIRILNRIVFDENNIFIDENGEQKSIDWFHANSLVYDKDTDILYISSRNLGVFAIDYSDWKLIWWFADETLNTRTGNAYGQIPYKDNLGDLPSLDAYRVKGDALTDGPKNQHALILLENGNLGMLDNQGDANRNSKGSRYVEYNITGEHGYYTAIKTDEFRDASLYSRITSDADIKGNNLLLTYGTIRTVLEVDKQTKEVLFKAKFDMPKSELYYRADKLPLYYEEGREYFEDANMKN</sequence>
<accession>A0A3B6VMG0</accession>
<dbReference type="AlphaFoldDB" id="A0A3B6VMG0"/>
<name>A0A3B6VMG0_BRAPL</name>
<dbReference type="InterPro" id="IPR053143">
    <property type="entry name" value="Arylsulfate_ST"/>
</dbReference>
<protein>
    <submittedName>
        <fullName evidence="3">Arylsulfate sulfotransferase</fullName>
    </submittedName>
</protein>
<dbReference type="GO" id="GO:0004062">
    <property type="term" value="F:aryl sulfotransferase activity"/>
    <property type="evidence" value="ECO:0007669"/>
    <property type="project" value="InterPro"/>
</dbReference>
<dbReference type="KEGG" id="bpip:BPP43_09595"/>
<dbReference type="Gene3D" id="2.60.40.3100">
    <property type="entry name" value="Arylsulphate sulphotransferase monomer, N-terminal domain"/>
    <property type="match status" value="1"/>
</dbReference>
<keyword evidence="1" id="KW-0732">Signal</keyword>
<gene>
    <name evidence="3" type="ORF">BPP43_09595</name>
</gene>
<evidence type="ECO:0000259" key="2">
    <source>
        <dbReference type="Pfam" id="PF17425"/>
    </source>
</evidence>
<keyword evidence="3" id="KW-0808">Transferase</keyword>
<evidence type="ECO:0000313" key="3">
    <source>
        <dbReference type="EMBL" id="AGA67101.1"/>
    </source>
</evidence>
<dbReference type="InterPro" id="IPR010262">
    <property type="entry name" value="Arylsulfotransferase_bact"/>
</dbReference>
<dbReference type="EMBL" id="CP002873">
    <property type="protein sequence ID" value="AGA67101.1"/>
    <property type="molecule type" value="Genomic_DNA"/>
</dbReference>
<feature type="domain" description="Arylsulfotransferase N-terminal" evidence="2">
    <location>
        <begin position="41"/>
        <end position="105"/>
    </location>
</feature>
<organism evidence="3 4">
    <name type="scientific">Brachyspira pilosicoli P43/6/78</name>
    <dbReference type="NCBI Taxonomy" id="1042417"/>
    <lineage>
        <taxon>Bacteria</taxon>
        <taxon>Pseudomonadati</taxon>
        <taxon>Spirochaetota</taxon>
        <taxon>Spirochaetia</taxon>
        <taxon>Brachyspirales</taxon>
        <taxon>Brachyspiraceae</taxon>
        <taxon>Brachyspira</taxon>
    </lineage>
</organism>
<dbReference type="InterPro" id="IPR035391">
    <property type="entry name" value="Arylsulfotran_N"/>
</dbReference>
<evidence type="ECO:0000256" key="1">
    <source>
        <dbReference type="SAM" id="SignalP"/>
    </source>
</evidence>
<keyword evidence="4" id="KW-1185">Reference proteome</keyword>
<dbReference type="Pfam" id="PF17425">
    <property type="entry name" value="Arylsulfotran_N"/>
    <property type="match status" value="1"/>
</dbReference>
<feature type="chain" id="PRO_5017368951" evidence="1">
    <location>
        <begin position="21"/>
        <end position="509"/>
    </location>
</feature>
<dbReference type="RefSeq" id="WP_015274774.1">
    <property type="nucleotide sequence ID" value="NC_019908.1"/>
</dbReference>